<dbReference type="Pfam" id="PF00196">
    <property type="entry name" value="GerE"/>
    <property type="match status" value="1"/>
</dbReference>
<keyword evidence="9" id="KW-1185">Reference proteome</keyword>
<evidence type="ECO:0000256" key="5">
    <source>
        <dbReference type="PROSITE-ProRule" id="PRU00169"/>
    </source>
</evidence>
<evidence type="ECO:0000256" key="4">
    <source>
        <dbReference type="ARBA" id="ARBA00023163"/>
    </source>
</evidence>
<feature type="modified residue" description="4-aspartylphosphate" evidence="5">
    <location>
        <position position="54"/>
    </location>
</feature>
<feature type="domain" description="HTH luxR-type" evidence="6">
    <location>
        <begin position="148"/>
        <end position="213"/>
    </location>
</feature>
<dbReference type="PANTHER" id="PTHR43214:SF24">
    <property type="entry name" value="TRANSCRIPTIONAL REGULATORY PROTEIN NARL-RELATED"/>
    <property type="match status" value="1"/>
</dbReference>
<evidence type="ECO:0000256" key="1">
    <source>
        <dbReference type="ARBA" id="ARBA00022553"/>
    </source>
</evidence>
<dbReference type="PROSITE" id="PS50043">
    <property type="entry name" value="HTH_LUXR_2"/>
    <property type="match status" value="1"/>
</dbReference>
<dbReference type="PROSITE" id="PS50110">
    <property type="entry name" value="RESPONSE_REGULATORY"/>
    <property type="match status" value="1"/>
</dbReference>
<dbReference type="InterPro" id="IPR001789">
    <property type="entry name" value="Sig_transdc_resp-reg_receiver"/>
</dbReference>
<accession>A0ABT1L1F3</accession>
<dbReference type="SUPFAM" id="SSF52172">
    <property type="entry name" value="CheY-like"/>
    <property type="match status" value="1"/>
</dbReference>
<dbReference type="SMART" id="SM00448">
    <property type="entry name" value="REC"/>
    <property type="match status" value="1"/>
</dbReference>
<dbReference type="RefSeq" id="WP_254182997.1">
    <property type="nucleotide sequence ID" value="NZ_JANARS010000009.1"/>
</dbReference>
<dbReference type="InterPro" id="IPR058245">
    <property type="entry name" value="NreC/VraR/RcsB-like_REC"/>
</dbReference>
<evidence type="ECO:0000259" key="7">
    <source>
        <dbReference type="PROSITE" id="PS50110"/>
    </source>
</evidence>
<name>A0ABT1L1F3_9ACTN</name>
<dbReference type="Proteomes" id="UP001204524">
    <property type="component" value="Unassembled WGS sequence"/>
</dbReference>
<dbReference type="Gene3D" id="3.40.50.2300">
    <property type="match status" value="1"/>
</dbReference>
<sequence>MTTVLLVDDQTLLRAGLRAILENSEDLTVVGEAANGREGLREARRLRPSVILMDLQMPEMNGVEAIRAVRADPLLSPTPVLVLTTFDDADDVVEALAAGATGYLLKDVDAPALRQSVREAAAGNAQMSPAVLRQVMDRVAQLPTGRERRKEVAGLTERELEILTHVGRGLTNEEIGRALFLSPETARTYVSRLLTKLDARDRAQLVVLAHRAGLVD</sequence>
<evidence type="ECO:0000256" key="2">
    <source>
        <dbReference type="ARBA" id="ARBA00023015"/>
    </source>
</evidence>
<evidence type="ECO:0000259" key="6">
    <source>
        <dbReference type="PROSITE" id="PS50043"/>
    </source>
</evidence>
<dbReference type="SMART" id="SM00421">
    <property type="entry name" value="HTH_LUXR"/>
    <property type="match status" value="1"/>
</dbReference>
<dbReference type="EMBL" id="JANARS010000009">
    <property type="protein sequence ID" value="MCP3423840.1"/>
    <property type="molecule type" value="Genomic_DNA"/>
</dbReference>
<reference evidence="8 9" key="1">
    <citation type="submission" date="2022-06" db="EMBL/GenBank/DDBJ databases">
        <authorList>
            <person name="So Y."/>
        </authorList>
    </citation>
    <scope>NUCLEOTIDE SEQUENCE [LARGE SCALE GENOMIC DNA]</scope>
    <source>
        <strain evidence="8 9">STR3</strain>
    </source>
</reference>
<dbReference type="InterPro" id="IPR000792">
    <property type="entry name" value="Tscrpt_reg_LuxR_C"/>
</dbReference>
<protein>
    <submittedName>
        <fullName evidence="8">Response regulator transcription factor</fullName>
    </submittedName>
</protein>
<organism evidence="8 9">
    <name type="scientific">Nocardioides pinisoli</name>
    <dbReference type="NCBI Taxonomy" id="2950279"/>
    <lineage>
        <taxon>Bacteria</taxon>
        <taxon>Bacillati</taxon>
        <taxon>Actinomycetota</taxon>
        <taxon>Actinomycetes</taxon>
        <taxon>Propionibacteriales</taxon>
        <taxon>Nocardioidaceae</taxon>
        <taxon>Nocardioides</taxon>
    </lineage>
</organism>
<dbReference type="Pfam" id="PF00072">
    <property type="entry name" value="Response_reg"/>
    <property type="match status" value="1"/>
</dbReference>
<keyword evidence="4" id="KW-0804">Transcription</keyword>
<gene>
    <name evidence="8" type="ORF">NCI01_18690</name>
</gene>
<feature type="domain" description="Response regulatory" evidence="7">
    <location>
        <begin position="3"/>
        <end position="121"/>
    </location>
</feature>
<dbReference type="PRINTS" id="PR00038">
    <property type="entry name" value="HTHLUXR"/>
</dbReference>
<dbReference type="CDD" id="cd17535">
    <property type="entry name" value="REC_NarL-like"/>
    <property type="match status" value="1"/>
</dbReference>
<dbReference type="InterPro" id="IPR011006">
    <property type="entry name" value="CheY-like_superfamily"/>
</dbReference>
<proteinExistence type="predicted"/>
<evidence type="ECO:0000256" key="3">
    <source>
        <dbReference type="ARBA" id="ARBA00023125"/>
    </source>
</evidence>
<comment type="caution">
    <text evidence="8">The sequence shown here is derived from an EMBL/GenBank/DDBJ whole genome shotgun (WGS) entry which is preliminary data.</text>
</comment>
<keyword evidence="1 5" id="KW-0597">Phosphoprotein</keyword>
<dbReference type="CDD" id="cd06170">
    <property type="entry name" value="LuxR_C_like"/>
    <property type="match status" value="1"/>
</dbReference>
<keyword evidence="2" id="KW-0805">Transcription regulation</keyword>
<evidence type="ECO:0000313" key="8">
    <source>
        <dbReference type="EMBL" id="MCP3423840.1"/>
    </source>
</evidence>
<keyword evidence="3" id="KW-0238">DNA-binding</keyword>
<dbReference type="PANTHER" id="PTHR43214">
    <property type="entry name" value="TWO-COMPONENT RESPONSE REGULATOR"/>
    <property type="match status" value="1"/>
</dbReference>
<dbReference type="InterPro" id="IPR039420">
    <property type="entry name" value="WalR-like"/>
</dbReference>
<evidence type="ECO:0000313" key="9">
    <source>
        <dbReference type="Proteomes" id="UP001204524"/>
    </source>
</evidence>